<feature type="compositionally biased region" description="Basic and acidic residues" evidence="1">
    <location>
        <begin position="17"/>
        <end position="26"/>
    </location>
</feature>
<accession>A0A1H5Z446</accession>
<sequence length="90" mass="10112">MQKLPNGRAAMGIEITAEEHARNTDRLQGETLELGSRALGRFNSHLERRSGGRIQGNEMASERREFSRRIGVVIALRHSFHNRDTSELGA</sequence>
<evidence type="ECO:0000313" key="3">
    <source>
        <dbReference type="Proteomes" id="UP000236728"/>
    </source>
</evidence>
<feature type="region of interest" description="Disordered" evidence="1">
    <location>
        <begin position="1"/>
        <end position="26"/>
    </location>
</feature>
<gene>
    <name evidence="2" type="ORF">SAMN05421819_2454</name>
</gene>
<protein>
    <submittedName>
        <fullName evidence="2">Uncharacterized protein</fullName>
    </submittedName>
</protein>
<keyword evidence="3" id="KW-1185">Reference proteome</keyword>
<name>A0A1H5Z446_9BACT</name>
<proteinExistence type="predicted"/>
<dbReference type="AlphaFoldDB" id="A0A1H5Z446"/>
<organism evidence="2 3">
    <name type="scientific">Bryocella elongata</name>
    <dbReference type="NCBI Taxonomy" id="863522"/>
    <lineage>
        <taxon>Bacteria</taxon>
        <taxon>Pseudomonadati</taxon>
        <taxon>Acidobacteriota</taxon>
        <taxon>Terriglobia</taxon>
        <taxon>Terriglobales</taxon>
        <taxon>Acidobacteriaceae</taxon>
        <taxon>Bryocella</taxon>
    </lineage>
</organism>
<evidence type="ECO:0000313" key="2">
    <source>
        <dbReference type="EMBL" id="SEG31283.1"/>
    </source>
</evidence>
<reference evidence="2 3" key="1">
    <citation type="submission" date="2016-10" db="EMBL/GenBank/DDBJ databases">
        <authorList>
            <person name="de Groot N.N."/>
        </authorList>
    </citation>
    <scope>NUCLEOTIDE SEQUENCE [LARGE SCALE GENOMIC DNA]</scope>
    <source>
        <strain evidence="2 3">DSM 22489</strain>
    </source>
</reference>
<dbReference type="EMBL" id="FNVA01000004">
    <property type="protein sequence ID" value="SEG31283.1"/>
    <property type="molecule type" value="Genomic_DNA"/>
</dbReference>
<dbReference type="Proteomes" id="UP000236728">
    <property type="component" value="Unassembled WGS sequence"/>
</dbReference>
<evidence type="ECO:0000256" key="1">
    <source>
        <dbReference type="SAM" id="MobiDB-lite"/>
    </source>
</evidence>